<evidence type="ECO:0000256" key="1">
    <source>
        <dbReference type="SAM" id="SignalP"/>
    </source>
</evidence>
<evidence type="ECO:0000313" key="2">
    <source>
        <dbReference type="EMBL" id="SHI85963.1"/>
    </source>
</evidence>
<evidence type="ECO:0000313" key="3">
    <source>
        <dbReference type="Proteomes" id="UP000184080"/>
    </source>
</evidence>
<reference evidence="2 3" key="1">
    <citation type="submission" date="2016-11" db="EMBL/GenBank/DDBJ databases">
        <authorList>
            <person name="Jaros S."/>
            <person name="Januszkiewicz K."/>
            <person name="Wedrychowicz H."/>
        </authorList>
    </citation>
    <scope>NUCLEOTIDE SEQUENCE [LARGE SCALE GENOMIC DNA]</scope>
    <source>
        <strain evidence="2 3">DSM 21864</strain>
    </source>
</reference>
<feature type="chain" id="PRO_5039426821" description="Lipoprotein" evidence="1">
    <location>
        <begin position="21"/>
        <end position="167"/>
    </location>
</feature>
<organism evidence="2 3">
    <name type="scientific">Clostridium amylolyticum</name>
    <dbReference type="NCBI Taxonomy" id="1121298"/>
    <lineage>
        <taxon>Bacteria</taxon>
        <taxon>Bacillati</taxon>
        <taxon>Bacillota</taxon>
        <taxon>Clostridia</taxon>
        <taxon>Eubacteriales</taxon>
        <taxon>Clostridiaceae</taxon>
        <taxon>Clostridium</taxon>
    </lineage>
</organism>
<proteinExistence type="predicted"/>
<dbReference type="Proteomes" id="UP000184080">
    <property type="component" value="Unassembled WGS sequence"/>
</dbReference>
<gene>
    <name evidence="2" type="ORF">SAMN05444401_1603</name>
</gene>
<dbReference type="AlphaFoldDB" id="A0A1M6EKI3"/>
<protein>
    <recommendedName>
        <fullName evidence="4">Lipoprotein</fullName>
    </recommendedName>
</protein>
<feature type="signal peptide" evidence="1">
    <location>
        <begin position="1"/>
        <end position="20"/>
    </location>
</feature>
<keyword evidence="1" id="KW-0732">Signal</keyword>
<dbReference type="EMBL" id="FQZO01000002">
    <property type="protein sequence ID" value="SHI85963.1"/>
    <property type="molecule type" value="Genomic_DNA"/>
</dbReference>
<dbReference type="RefSeq" id="WP_073005341.1">
    <property type="nucleotide sequence ID" value="NZ_FQZO01000002.1"/>
</dbReference>
<keyword evidence="3" id="KW-1185">Reference proteome</keyword>
<evidence type="ECO:0008006" key="4">
    <source>
        <dbReference type="Google" id="ProtNLM"/>
    </source>
</evidence>
<accession>A0A1M6EKI3</accession>
<sequence>MKKIVTIMLMLLFISMLLFTACSSSREITEKDKKEATKVFKEYKETEINTEELTLDQVEEKGRKNYDKMMYMVTKEHLESITNQRIPILYPNFAAEKGVSVKVKNIKLNFDDNFKEKFKADYDVEISVDKKGAESKIISEKGIVYFVKDDKKILIETESFMPPSELK</sequence>
<dbReference type="STRING" id="1121298.SAMN05444401_1603"/>
<dbReference type="PROSITE" id="PS51257">
    <property type="entry name" value="PROKAR_LIPOPROTEIN"/>
    <property type="match status" value="1"/>
</dbReference>
<name>A0A1M6EKI3_9CLOT</name>